<name>A0A222G9U7_9GAMM</name>
<proteinExistence type="predicted"/>
<dbReference type="Pfam" id="PF13148">
    <property type="entry name" value="DUF3987"/>
    <property type="match status" value="2"/>
</dbReference>
<dbReference type="EMBL" id="CP020465">
    <property type="protein sequence ID" value="ASP48570.1"/>
    <property type="molecule type" value="Genomic_DNA"/>
</dbReference>
<keyword evidence="2" id="KW-1185">Reference proteome</keyword>
<evidence type="ECO:0000313" key="1">
    <source>
        <dbReference type="EMBL" id="ASP48570.1"/>
    </source>
</evidence>
<gene>
    <name evidence="1" type="ORF">B5D82_12800</name>
</gene>
<dbReference type="InterPro" id="IPR025048">
    <property type="entry name" value="DUF3987"/>
</dbReference>
<dbReference type="KEGG" id="cber:B5D82_12800"/>
<dbReference type="AlphaFoldDB" id="A0A222G9U7"/>
<sequence>MLVFKFLSFLLPKRRKKQVSNGNDNVKVTKPSSVKDTDKQLNQNELKWTPLKPIGFDLLPVEVFNSSHLPASLYNFAKSNAYRLDNAPIEYIAVALIVSLSSLLGCGVRIKPKRNDTGWLEPSNTWGLVVGKPSMMKTPSLKAGMSPIKSLQNCADDDLFSFIVNDATYEAACIKAQENPKGILMFRDELSGWLNNLDKPDRVQERAFYLEGFSVGSYEQIRISRDSLKIKNLTVSVLGGIQPTKLLNMLRARKNGTNDDGLFERFQLMVFPDSGTAIYTDVAPDEKTESAVNDIFSLLANIGDPEEPLILSFNEEAQLIWNKWAVEFKYQEKNSSAEDQTVMGKYPALCGKLALIFHLVNEAELHDNASVFAPSLKITPNALLTAISWSKLLLSHNRRIQHFGNYYSHSDKAELFLKRLALVENEPFTLRNIYRGAMNGLKTAAEAKKGADELIEKGYLRSFTTKGTNNKPLHWFYRHPDLLIKNKCKNK</sequence>
<dbReference type="Proteomes" id="UP000202259">
    <property type="component" value="Chromosome"/>
</dbReference>
<reference evidence="1 2" key="1">
    <citation type="submission" date="2017-08" db="EMBL/GenBank/DDBJ databases">
        <title>Complete genome of Colwellia sp. NB097-1, a psychrophile bacterium ioslated from Bering Sea.</title>
        <authorList>
            <person name="Chen X."/>
        </authorList>
    </citation>
    <scope>NUCLEOTIDE SEQUENCE [LARGE SCALE GENOMIC DNA]</scope>
    <source>
        <strain evidence="1 2">NB097-1</strain>
    </source>
</reference>
<evidence type="ECO:0000313" key="2">
    <source>
        <dbReference type="Proteomes" id="UP000202259"/>
    </source>
</evidence>
<dbReference type="OrthoDB" id="784829at2"/>
<accession>A0A222G9U7</accession>
<dbReference type="RefSeq" id="WP_081152039.1">
    <property type="nucleotide sequence ID" value="NZ_CP020465.1"/>
</dbReference>
<organism evidence="1 2">
    <name type="scientific">Cognaticolwellia beringensis</name>
    <dbReference type="NCBI Taxonomy" id="1967665"/>
    <lineage>
        <taxon>Bacteria</taxon>
        <taxon>Pseudomonadati</taxon>
        <taxon>Pseudomonadota</taxon>
        <taxon>Gammaproteobacteria</taxon>
        <taxon>Alteromonadales</taxon>
        <taxon>Colwelliaceae</taxon>
        <taxon>Cognaticolwellia</taxon>
    </lineage>
</organism>
<protein>
    <submittedName>
        <fullName evidence="1">DUF3987 domain-containing protein</fullName>
    </submittedName>
</protein>